<dbReference type="InterPro" id="IPR013083">
    <property type="entry name" value="Znf_RING/FYVE/PHD"/>
</dbReference>
<dbReference type="InterPro" id="IPR000306">
    <property type="entry name" value="Znf_FYVE"/>
</dbReference>
<dbReference type="STRING" id="112090.W4GD39"/>
<keyword evidence="2 4" id="KW-0863">Zinc-finger</keyword>
<organism evidence="6">
    <name type="scientific">Aphanomyces astaci</name>
    <name type="common">Crayfish plague agent</name>
    <dbReference type="NCBI Taxonomy" id="112090"/>
    <lineage>
        <taxon>Eukaryota</taxon>
        <taxon>Sar</taxon>
        <taxon>Stramenopiles</taxon>
        <taxon>Oomycota</taxon>
        <taxon>Saprolegniomycetes</taxon>
        <taxon>Saprolegniales</taxon>
        <taxon>Verrucalvaceae</taxon>
        <taxon>Aphanomyces</taxon>
    </lineage>
</organism>
<dbReference type="RefSeq" id="XP_009833497.1">
    <property type="nucleotide sequence ID" value="XM_009835195.1"/>
</dbReference>
<dbReference type="GO" id="GO:0008270">
    <property type="term" value="F:zinc ion binding"/>
    <property type="evidence" value="ECO:0007669"/>
    <property type="project" value="UniProtKB-KW"/>
</dbReference>
<dbReference type="InterPro" id="IPR052727">
    <property type="entry name" value="Rab4/Rab5_effector"/>
</dbReference>
<dbReference type="CDD" id="cd15726">
    <property type="entry name" value="FYVE_FYCO1"/>
    <property type="match status" value="1"/>
</dbReference>
<dbReference type="InterPro" id="IPR002913">
    <property type="entry name" value="START_lipid-bd_dom"/>
</dbReference>
<dbReference type="OrthoDB" id="60781at2759"/>
<dbReference type="VEuPathDB" id="FungiDB:H257_09078"/>
<keyword evidence="3" id="KW-0862">Zinc</keyword>
<gene>
    <name evidence="6" type="ORF">H257_09078</name>
</gene>
<dbReference type="InterPro" id="IPR023393">
    <property type="entry name" value="START-like_dom_sf"/>
</dbReference>
<dbReference type="SUPFAM" id="SSF55961">
    <property type="entry name" value="Bet v1-like"/>
    <property type="match status" value="1"/>
</dbReference>
<evidence type="ECO:0000259" key="5">
    <source>
        <dbReference type="PROSITE" id="PS50178"/>
    </source>
</evidence>
<dbReference type="AlphaFoldDB" id="W4GD39"/>
<dbReference type="InterPro" id="IPR011011">
    <property type="entry name" value="Znf_FYVE_PHD"/>
</dbReference>
<sequence>MASSPSCVLPPRKSSILQPTSSFHMSCNGVSFPLLALAFDTPALSSEQVASLLATSNKSFDALYQRCLGPTRLTARSTKVHVMAVPAAAPPGVWVSTSVNICATLDEVRALHNNSTQSTVHFSDDILDSKVLYTVEDSPEQVVLVRWQALQYGLPVHHRDVVLLETHRDFDWPDGRRAYGYAQDSISLPCCEDLYDAFQLVRGSMRNSGLVFVESDNVEGQLEVHFHCEMDLKGSIPSWLATRLLRQSAVLHLTCLTTRLHETRLTKRVKCQYVVLVDKVDRTHCCHCLSRFHSWRRKHHCKMCGEVFCWACTQFWRLEAQSTRVCVDCANDYSSDPAHPQLLDSSVQGYFPILRHRASTTAGLNPLRKLKSVSSFDDKRSTENESDDIEWTATMTSNLAVLGDDWREKSVSTRPSRSKSAFYVW</sequence>
<evidence type="ECO:0000256" key="2">
    <source>
        <dbReference type="ARBA" id="ARBA00022771"/>
    </source>
</evidence>
<dbReference type="GeneID" id="20811074"/>
<evidence type="ECO:0000313" key="6">
    <source>
        <dbReference type="EMBL" id="ETV77191.1"/>
    </source>
</evidence>
<dbReference type="InterPro" id="IPR017455">
    <property type="entry name" value="Znf_FYVE-rel"/>
</dbReference>
<name>W4GD39_APHAT</name>
<dbReference type="GO" id="GO:0008289">
    <property type="term" value="F:lipid binding"/>
    <property type="evidence" value="ECO:0007669"/>
    <property type="project" value="InterPro"/>
</dbReference>
<dbReference type="PROSITE" id="PS50178">
    <property type="entry name" value="ZF_FYVE"/>
    <property type="match status" value="1"/>
</dbReference>
<feature type="domain" description="FYVE-type" evidence="5">
    <location>
        <begin position="279"/>
        <end position="334"/>
    </location>
</feature>
<evidence type="ECO:0000256" key="3">
    <source>
        <dbReference type="ARBA" id="ARBA00022833"/>
    </source>
</evidence>
<evidence type="ECO:0000256" key="1">
    <source>
        <dbReference type="ARBA" id="ARBA00022723"/>
    </source>
</evidence>
<keyword evidence="1" id="KW-0479">Metal-binding</keyword>
<dbReference type="Pfam" id="PF01363">
    <property type="entry name" value="FYVE"/>
    <property type="match status" value="1"/>
</dbReference>
<dbReference type="EMBL" id="KI913134">
    <property type="protein sequence ID" value="ETV77191.1"/>
    <property type="molecule type" value="Genomic_DNA"/>
</dbReference>
<dbReference type="SUPFAM" id="SSF57903">
    <property type="entry name" value="FYVE/PHD zinc finger"/>
    <property type="match status" value="1"/>
</dbReference>
<dbReference type="PANTHER" id="PTHR13510">
    <property type="entry name" value="FYVE-FINGER-CONTAINING RAB5 EFFECTOR PROTEIN RABENOSYN-5-RELATED"/>
    <property type="match status" value="1"/>
</dbReference>
<evidence type="ECO:0000256" key="4">
    <source>
        <dbReference type="PROSITE-ProRule" id="PRU00091"/>
    </source>
</evidence>
<reference evidence="6" key="1">
    <citation type="submission" date="2013-12" db="EMBL/GenBank/DDBJ databases">
        <title>The Genome Sequence of Aphanomyces astaci APO3.</title>
        <authorList>
            <consortium name="The Broad Institute Genomics Platform"/>
            <person name="Russ C."/>
            <person name="Tyler B."/>
            <person name="van West P."/>
            <person name="Dieguez-Uribeondo J."/>
            <person name="Young S.K."/>
            <person name="Zeng Q."/>
            <person name="Gargeya S."/>
            <person name="Fitzgerald M."/>
            <person name="Abouelleil A."/>
            <person name="Alvarado L."/>
            <person name="Chapman S.B."/>
            <person name="Gainer-Dewar J."/>
            <person name="Goldberg J."/>
            <person name="Griggs A."/>
            <person name="Gujja S."/>
            <person name="Hansen M."/>
            <person name="Howarth C."/>
            <person name="Imamovic A."/>
            <person name="Ireland A."/>
            <person name="Larimer J."/>
            <person name="McCowan C."/>
            <person name="Murphy C."/>
            <person name="Pearson M."/>
            <person name="Poon T.W."/>
            <person name="Priest M."/>
            <person name="Roberts A."/>
            <person name="Saif S."/>
            <person name="Shea T."/>
            <person name="Sykes S."/>
            <person name="Wortman J."/>
            <person name="Nusbaum C."/>
            <person name="Birren B."/>
        </authorList>
    </citation>
    <scope>NUCLEOTIDE SEQUENCE [LARGE SCALE GENOMIC DNA]</scope>
    <source>
        <strain evidence="6">APO3</strain>
    </source>
</reference>
<dbReference type="Gene3D" id="3.30.530.20">
    <property type="match status" value="1"/>
</dbReference>
<dbReference type="Pfam" id="PF01852">
    <property type="entry name" value="START"/>
    <property type="match status" value="1"/>
</dbReference>
<proteinExistence type="predicted"/>
<dbReference type="InterPro" id="IPR047337">
    <property type="entry name" value="FYVE_FYCO1"/>
</dbReference>
<accession>W4GD39</accession>
<dbReference type="SMART" id="SM00064">
    <property type="entry name" value="FYVE"/>
    <property type="match status" value="1"/>
</dbReference>
<dbReference type="Gene3D" id="3.30.40.10">
    <property type="entry name" value="Zinc/RING finger domain, C3HC4 (zinc finger)"/>
    <property type="match status" value="1"/>
</dbReference>
<protein>
    <recommendedName>
        <fullName evidence="5">FYVE-type domain-containing protein</fullName>
    </recommendedName>
</protein>
<dbReference type="PANTHER" id="PTHR13510:SF44">
    <property type="entry name" value="RABENOSYN-5"/>
    <property type="match status" value="1"/>
</dbReference>